<evidence type="ECO:0000256" key="4">
    <source>
        <dbReference type="ARBA" id="ARBA00022670"/>
    </source>
</evidence>
<keyword evidence="10" id="KW-0482">Metalloprotease</keyword>
<evidence type="ECO:0000256" key="3">
    <source>
        <dbReference type="ARBA" id="ARBA00007931"/>
    </source>
</evidence>
<sequence length="288" mass="33955">MNNFMGLLRKIHIHPLFWIVVGIAVITANFQELLVLFTIIFIHEMGHSVMAYIFSWRIKRISILPFGGVAEMDEHGNRPLKEELFVIIAGPFQHLWMGLMMLLLEKMGFVSTHLFTIFMEYNIMILIFNLLPIWPLDGGKLLHIIFSMNKPFLQSIRITLSSSVIFLIAFHLIAILYHPFNLNIWIVVIYLYLSLWAEWKQMNFVFMRFLLERYYGKRISFERLRPLKVSGEDFLFDVLGKFQRGKKHPLLIVKNGEEIGHLDENELLHAYFAEKQTDAKVKDLLYSY</sequence>
<dbReference type="CDD" id="cd06161">
    <property type="entry name" value="S2P-M50_SpoIVFB"/>
    <property type="match status" value="1"/>
</dbReference>
<protein>
    <submittedName>
        <fullName evidence="14">Stage IV sporulation protein FB</fullName>
    </submittedName>
</protein>
<dbReference type="Pfam" id="PF02163">
    <property type="entry name" value="Peptidase_M50"/>
    <property type="match status" value="2"/>
</dbReference>
<evidence type="ECO:0000256" key="1">
    <source>
        <dbReference type="ARBA" id="ARBA00001947"/>
    </source>
</evidence>
<dbReference type="PANTHER" id="PTHR39188:SF3">
    <property type="entry name" value="STAGE IV SPORULATION PROTEIN FB"/>
    <property type="match status" value="1"/>
</dbReference>
<dbReference type="GO" id="GO:0008237">
    <property type="term" value="F:metallopeptidase activity"/>
    <property type="evidence" value="ECO:0007669"/>
    <property type="project" value="UniProtKB-KW"/>
</dbReference>
<feature type="transmembrane region" description="Helical" evidence="12">
    <location>
        <begin position="110"/>
        <end position="134"/>
    </location>
</feature>
<evidence type="ECO:0000256" key="8">
    <source>
        <dbReference type="ARBA" id="ARBA00022833"/>
    </source>
</evidence>
<evidence type="ECO:0000256" key="12">
    <source>
        <dbReference type="SAM" id="Phobius"/>
    </source>
</evidence>
<dbReference type="EMBL" id="MTLA01000073">
    <property type="protein sequence ID" value="OOP68949.1"/>
    <property type="molecule type" value="Genomic_DNA"/>
</dbReference>
<dbReference type="PANTHER" id="PTHR39188">
    <property type="entry name" value="MEMBRANE-ASSOCIATED ZINC METALLOPROTEASE M50B"/>
    <property type="match status" value="1"/>
</dbReference>
<feature type="transmembrane region" description="Helical" evidence="12">
    <location>
        <begin position="155"/>
        <end position="176"/>
    </location>
</feature>
<evidence type="ECO:0000256" key="7">
    <source>
        <dbReference type="ARBA" id="ARBA00022801"/>
    </source>
</evidence>
<keyword evidence="11 12" id="KW-0472">Membrane</keyword>
<keyword evidence="6" id="KW-0479">Metal-binding</keyword>
<dbReference type="AlphaFoldDB" id="A0A8E2LG82"/>
<gene>
    <name evidence="14" type="ORF">BWZ43_07720</name>
</gene>
<dbReference type="RefSeq" id="WP_071976997.1">
    <property type="nucleotide sequence ID" value="NZ_CP065424.1"/>
</dbReference>
<evidence type="ECO:0000256" key="2">
    <source>
        <dbReference type="ARBA" id="ARBA00004141"/>
    </source>
</evidence>
<keyword evidence="5 12" id="KW-0812">Transmembrane</keyword>
<feature type="transmembrane region" description="Helical" evidence="12">
    <location>
        <begin position="182"/>
        <end position="199"/>
    </location>
</feature>
<feature type="transmembrane region" description="Helical" evidence="12">
    <location>
        <begin position="12"/>
        <end position="28"/>
    </location>
</feature>
<comment type="subcellular location">
    <subcellularLocation>
        <location evidence="2">Membrane</location>
        <topology evidence="2">Multi-pass membrane protein</topology>
    </subcellularLocation>
</comment>
<keyword evidence="9 12" id="KW-1133">Transmembrane helix</keyword>
<keyword evidence="4" id="KW-0645">Protease</keyword>
<comment type="caution">
    <text evidence="14">The sequence shown here is derived from an EMBL/GenBank/DDBJ whole genome shotgun (WGS) entry which is preliminary data.</text>
</comment>
<proteinExistence type="inferred from homology"/>
<evidence type="ECO:0000256" key="11">
    <source>
        <dbReference type="ARBA" id="ARBA00023136"/>
    </source>
</evidence>
<keyword evidence="8" id="KW-0862">Zinc</keyword>
<dbReference type="GO" id="GO:0016020">
    <property type="term" value="C:membrane"/>
    <property type="evidence" value="ECO:0007669"/>
    <property type="project" value="UniProtKB-SubCell"/>
</dbReference>
<keyword evidence="7" id="KW-0378">Hydrolase</keyword>
<dbReference type="InterPro" id="IPR008915">
    <property type="entry name" value="Peptidase_M50"/>
</dbReference>
<dbReference type="GO" id="GO:0006508">
    <property type="term" value="P:proteolysis"/>
    <property type="evidence" value="ECO:0007669"/>
    <property type="project" value="UniProtKB-KW"/>
</dbReference>
<keyword evidence="15" id="KW-1185">Reference proteome</keyword>
<accession>A0A8E2LG82</accession>
<name>A0A8E2LG82_9BACI</name>
<reference evidence="14 15" key="1">
    <citation type="submission" date="2017-01" db="EMBL/GenBank/DDBJ databases">
        <title>Draft genome sequence of Bacillus oleronius.</title>
        <authorList>
            <person name="Allam M."/>
        </authorList>
    </citation>
    <scope>NUCLEOTIDE SEQUENCE [LARGE SCALE GENOMIC DNA]</scope>
    <source>
        <strain evidence="14 15">DSM 9356</strain>
    </source>
</reference>
<evidence type="ECO:0000256" key="6">
    <source>
        <dbReference type="ARBA" id="ARBA00022723"/>
    </source>
</evidence>
<comment type="similarity">
    <text evidence="3">Belongs to the peptidase M50B family.</text>
</comment>
<feature type="transmembrane region" description="Helical" evidence="12">
    <location>
        <begin position="34"/>
        <end position="54"/>
    </location>
</feature>
<dbReference type="GO" id="GO:0046872">
    <property type="term" value="F:metal ion binding"/>
    <property type="evidence" value="ECO:0007669"/>
    <property type="project" value="UniProtKB-KW"/>
</dbReference>
<organism evidence="14 15">
    <name type="scientific">Heyndrickxia oleronia</name>
    <dbReference type="NCBI Taxonomy" id="38875"/>
    <lineage>
        <taxon>Bacteria</taxon>
        <taxon>Bacillati</taxon>
        <taxon>Bacillota</taxon>
        <taxon>Bacilli</taxon>
        <taxon>Bacillales</taxon>
        <taxon>Bacillaceae</taxon>
        <taxon>Heyndrickxia</taxon>
    </lineage>
</organism>
<evidence type="ECO:0000313" key="14">
    <source>
        <dbReference type="EMBL" id="OOP68949.1"/>
    </source>
</evidence>
<feature type="domain" description="Peptidase M50" evidence="13">
    <location>
        <begin position="112"/>
        <end position="167"/>
    </location>
</feature>
<evidence type="ECO:0000256" key="10">
    <source>
        <dbReference type="ARBA" id="ARBA00023049"/>
    </source>
</evidence>
<dbReference type="Proteomes" id="UP000189761">
    <property type="component" value="Unassembled WGS sequence"/>
</dbReference>
<evidence type="ECO:0000313" key="15">
    <source>
        <dbReference type="Proteomes" id="UP000189761"/>
    </source>
</evidence>
<evidence type="ECO:0000259" key="13">
    <source>
        <dbReference type="Pfam" id="PF02163"/>
    </source>
</evidence>
<feature type="domain" description="Peptidase M50" evidence="13">
    <location>
        <begin position="33"/>
        <end position="104"/>
    </location>
</feature>
<comment type="cofactor">
    <cofactor evidence="1">
        <name>Zn(2+)</name>
        <dbReference type="ChEBI" id="CHEBI:29105"/>
    </cofactor>
</comment>
<feature type="transmembrane region" description="Helical" evidence="12">
    <location>
        <begin position="84"/>
        <end position="104"/>
    </location>
</feature>
<evidence type="ECO:0000256" key="5">
    <source>
        <dbReference type="ARBA" id="ARBA00022692"/>
    </source>
</evidence>
<evidence type="ECO:0000256" key="9">
    <source>
        <dbReference type="ARBA" id="ARBA00022989"/>
    </source>
</evidence>